<feature type="transmembrane region" description="Helical" evidence="1">
    <location>
        <begin position="47"/>
        <end position="67"/>
    </location>
</feature>
<dbReference type="Proteomes" id="UP000596095">
    <property type="component" value="Chromosome"/>
</dbReference>
<evidence type="ECO:0000313" key="2">
    <source>
        <dbReference type="EMBL" id="QQQ41305.1"/>
    </source>
</evidence>
<feature type="transmembrane region" description="Helical" evidence="1">
    <location>
        <begin position="95"/>
        <end position="116"/>
    </location>
</feature>
<dbReference type="RefSeq" id="WP_201116964.1">
    <property type="nucleotide sequence ID" value="NZ_CP067993.1"/>
</dbReference>
<accession>A0ABD7C0W8</accession>
<feature type="transmembrane region" description="Helical" evidence="1">
    <location>
        <begin position="15"/>
        <end position="35"/>
    </location>
</feature>
<organism evidence="2 3">
    <name type="scientific">Stenotrophomonas maltophilia</name>
    <name type="common">Pseudomonas maltophilia</name>
    <name type="synonym">Xanthomonas maltophilia</name>
    <dbReference type="NCBI Taxonomy" id="40324"/>
    <lineage>
        <taxon>Bacteria</taxon>
        <taxon>Pseudomonadati</taxon>
        <taxon>Pseudomonadota</taxon>
        <taxon>Gammaproteobacteria</taxon>
        <taxon>Lysobacterales</taxon>
        <taxon>Lysobacteraceae</taxon>
        <taxon>Stenotrophomonas</taxon>
        <taxon>Stenotrophomonas maltophilia group</taxon>
    </lineage>
</organism>
<keyword evidence="1" id="KW-1133">Transmembrane helix</keyword>
<keyword evidence="1" id="KW-0812">Transmembrane</keyword>
<dbReference type="EMBL" id="CP067993">
    <property type="protein sequence ID" value="QQQ41305.1"/>
    <property type="molecule type" value="Genomic_DNA"/>
</dbReference>
<gene>
    <name evidence="2" type="ORF">JJL50_15275</name>
</gene>
<evidence type="ECO:0000313" key="3">
    <source>
        <dbReference type="Proteomes" id="UP000596095"/>
    </source>
</evidence>
<name>A0ABD7C0W8_STEMA</name>
<evidence type="ECO:0000256" key="1">
    <source>
        <dbReference type="SAM" id="Phobius"/>
    </source>
</evidence>
<keyword evidence="1" id="KW-0472">Membrane</keyword>
<dbReference type="AlphaFoldDB" id="A0ABD7C0W8"/>
<protein>
    <recommendedName>
        <fullName evidence="4">Transmembrane protein</fullName>
    </recommendedName>
</protein>
<evidence type="ECO:0008006" key="4">
    <source>
        <dbReference type="Google" id="ProtNLM"/>
    </source>
</evidence>
<proteinExistence type="predicted"/>
<sequence>MKSIATWLRRWQEPVVWLPALAVIAIAAWVVLGALDPASTVDVVARLIELPIQTAYAIAALGLAWLARRRQRRKLTKEEGQELWAGIVAGRRGPLIVYITDTIVWIACVVLLLHFFSP</sequence>
<reference evidence="2 3" key="1">
    <citation type="submission" date="2021-01" db="EMBL/GenBank/DDBJ databases">
        <title>Genome Characterization of a novel Stenotrophomonas isolate with high keratinase activity.</title>
        <authorList>
            <person name="Cao Z.-J."/>
        </authorList>
    </citation>
    <scope>NUCLEOTIDE SEQUENCE [LARGE SCALE GENOMIC DNA]</scope>
    <source>
        <strain evidence="2 3">DHHJ</strain>
    </source>
</reference>